<feature type="domain" description="Tc3 transposase DNA binding" evidence="1">
    <location>
        <begin position="3"/>
        <end position="51"/>
    </location>
</feature>
<dbReference type="Proteomes" id="UP000704712">
    <property type="component" value="Unassembled WGS sequence"/>
</dbReference>
<evidence type="ECO:0000259" key="1">
    <source>
        <dbReference type="Pfam" id="PF11427"/>
    </source>
</evidence>
<dbReference type="Pfam" id="PF11427">
    <property type="entry name" value="HTH_Tnp_Tc3_1"/>
    <property type="match status" value="1"/>
</dbReference>
<dbReference type="EMBL" id="JAACNO010001646">
    <property type="protein sequence ID" value="KAF4138676.1"/>
    <property type="molecule type" value="Genomic_DNA"/>
</dbReference>
<dbReference type="InterPro" id="IPR025898">
    <property type="entry name" value="Tc3_transposase_DNA-bd_dom"/>
</dbReference>
<proteinExistence type="predicted"/>
<gene>
    <name evidence="2" type="ORF">GN958_ATG12112</name>
</gene>
<evidence type="ECO:0000313" key="2">
    <source>
        <dbReference type="EMBL" id="KAF4138676.1"/>
    </source>
</evidence>
<dbReference type="InterPro" id="IPR036397">
    <property type="entry name" value="RNaseH_sf"/>
</dbReference>
<name>A0A8S9UDI2_PHYIN</name>
<organism evidence="2 3">
    <name type="scientific">Phytophthora infestans</name>
    <name type="common">Potato late blight agent</name>
    <name type="synonym">Botrytis infestans</name>
    <dbReference type="NCBI Taxonomy" id="4787"/>
    <lineage>
        <taxon>Eukaryota</taxon>
        <taxon>Sar</taxon>
        <taxon>Stramenopiles</taxon>
        <taxon>Oomycota</taxon>
        <taxon>Peronosporomycetes</taxon>
        <taxon>Peronosporales</taxon>
        <taxon>Peronosporaceae</taxon>
        <taxon>Phytophthora</taxon>
    </lineage>
</organism>
<sequence>MGRGASLSDKEKGSILAYKEANMSTNAIATRVGRFWKVVSNFLKDPEAYGTKKSSAVYINGKQNDTKEELVAAIKKAWDEIPLLKLKRLVASMKKRCMEVYKLEGHKTKY</sequence>
<dbReference type="SUPFAM" id="SSF46689">
    <property type="entry name" value="Homeodomain-like"/>
    <property type="match status" value="1"/>
</dbReference>
<protein>
    <submittedName>
        <fullName evidence="2">Tc3 transposase</fullName>
    </submittedName>
</protein>
<accession>A0A8S9UDI2</accession>
<dbReference type="Gene3D" id="1.10.10.60">
    <property type="entry name" value="Homeodomain-like"/>
    <property type="match status" value="1"/>
</dbReference>
<comment type="caution">
    <text evidence="2">The sequence shown here is derived from an EMBL/GenBank/DDBJ whole genome shotgun (WGS) entry which is preliminary data.</text>
</comment>
<dbReference type="GO" id="GO:0003677">
    <property type="term" value="F:DNA binding"/>
    <property type="evidence" value="ECO:0007669"/>
    <property type="project" value="InterPro"/>
</dbReference>
<reference evidence="2" key="1">
    <citation type="submission" date="2020-03" db="EMBL/GenBank/DDBJ databases">
        <title>Hybrid Assembly of Korean Phytophthora infestans isolates.</title>
        <authorList>
            <person name="Prokchorchik M."/>
            <person name="Lee Y."/>
            <person name="Seo J."/>
            <person name="Cho J.-H."/>
            <person name="Park Y.-E."/>
            <person name="Jang D.-C."/>
            <person name="Im J.-S."/>
            <person name="Choi J.-G."/>
            <person name="Park H.-J."/>
            <person name="Lee G.-B."/>
            <person name="Lee Y.-G."/>
            <person name="Hong S.-Y."/>
            <person name="Cho K."/>
            <person name="Sohn K.H."/>
        </authorList>
    </citation>
    <scope>NUCLEOTIDE SEQUENCE</scope>
    <source>
        <strain evidence="2">KR_2_A2</strain>
    </source>
</reference>
<dbReference type="AlphaFoldDB" id="A0A8S9UDI2"/>
<dbReference type="Gene3D" id="3.30.420.10">
    <property type="entry name" value="Ribonuclease H-like superfamily/Ribonuclease H"/>
    <property type="match status" value="1"/>
</dbReference>
<evidence type="ECO:0000313" key="3">
    <source>
        <dbReference type="Proteomes" id="UP000704712"/>
    </source>
</evidence>
<dbReference type="InterPro" id="IPR009057">
    <property type="entry name" value="Homeodomain-like_sf"/>
</dbReference>